<organism evidence="3 4">
    <name type="scientific">Paraburkholderia graminis (strain ATCC 700544 / DSM 17151 / LMG 18924 / NCIMB 13744 / C4D1M)</name>
    <dbReference type="NCBI Taxonomy" id="396598"/>
    <lineage>
        <taxon>Bacteria</taxon>
        <taxon>Pseudomonadati</taxon>
        <taxon>Pseudomonadota</taxon>
        <taxon>Betaproteobacteria</taxon>
        <taxon>Burkholderiales</taxon>
        <taxon>Burkholderiaceae</taxon>
        <taxon>Paraburkholderia</taxon>
    </lineage>
</organism>
<sequence length="94" mass="10323">MQKINVRLCAAVAVAAIALPLSAQATGSCTTEPKAKWMQDNEVSKQLEKQGYQVKRVKPEGNCYEVYALDKSGKRHEMVVNPMDGKPVSEEGNE</sequence>
<evidence type="ECO:0000313" key="3">
    <source>
        <dbReference type="EMBL" id="EDT09107.1"/>
    </source>
</evidence>
<name>B1G434_PARG4</name>
<keyword evidence="1" id="KW-0732">Signal</keyword>
<dbReference type="AlphaFoldDB" id="B1G434"/>
<dbReference type="Pfam" id="PF13670">
    <property type="entry name" value="PepSY_2"/>
    <property type="match status" value="1"/>
</dbReference>
<proteinExistence type="predicted"/>
<dbReference type="Proteomes" id="UP000005045">
    <property type="component" value="Unassembled WGS sequence"/>
</dbReference>
<evidence type="ECO:0000256" key="1">
    <source>
        <dbReference type="SAM" id="SignalP"/>
    </source>
</evidence>
<dbReference type="InterPro" id="IPR025711">
    <property type="entry name" value="PepSY"/>
</dbReference>
<dbReference type="OrthoDB" id="9180865at2"/>
<evidence type="ECO:0000313" key="4">
    <source>
        <dbReference type="Proteomes" id="UP000005045"/>
    </source>
</evidence>
<feature type="signal peptide" evidence="1">
    <location>
        <begin position="1"/>
        <end position="25"/>
    </location>
</feature>
<protein>
    <recommendedName>
        <fullName evidence="2">PepSY domain-containing protein</fullName>
    </recommendedName>
</protein>
<feature type="chain" id="PRO_5044481597" description="PepSY domain-containing protein" evidence="1">
    <location>
        <begin position="26"/>
        <end position="94"/>
    </location>
</feature>
<dbReference type="RefSeq" id="WP_006050723.1">
    <property type="nucleotide sequence ID" value="NZ_ABLD01000013.1"/>
</dbReference>
<dbReference type="PROSITE" id="PS51257">
    <property type="entry name" value="PROKAR_LIPOPROTEIN"/>
    <property type="match status" value="1"/>
</dbReference>
<reference evidence="3 4" key="1">
    <citation type="submission" date="2008-03" db="EMBL/GenBank/DDBJ databases">
        <title>Sequencing of the draft genome and assembly of Burkholderia graminis C4D1M.</title>
        <authorList>
            <consortium name="US DOE Joint Genome Institute (JGI-PGF)"/>
            <person name="Copeland A."/>
            <person name="Lucas S."/>
            <person name="Lapidus A."/>
            <person name="Glavina del Rio T."/>
            <person name="Dalin E."/>
            <person name="Tice H."/>
            <person name="Bruce D."/>
            <person name="Goodwin L."/>
            <person name="Pitluck S."/>
            <person name="Larimer F."/>
            <person name="Land M.L."/>
            <person name="Hauser L."/>
            <person name="Tiedje J."/>
            <person name="Richardson P."/>
        </authorList>
    </citation>
    <scope>NUCLEOTIDE SEQUENCE [LARGE SCALE GENOMIC DNA]</scope>
    <source>
        <strain evidence="4">ATCC 700544 / DSM 17151 / LMG 18924 / NCIMB 13744 / C4D1M</strain>
    </source>
</reference>
<feature type="domain" description="PepSY" evidence="2">
    <location>
        <begin position="10"/>
        <end position="91"/>
    </location>
</feature>
<gene>
    <name evidence="3" type="ORF">BgramDRAFT_4159</name>
</gene>
<comment type="caution">
    <text evidence="3">The sequence shown here is derived from an EMBL/GenBank/DDBJ whole genome shotgun (WGS) entry which is preliminary data.</text>
</comment>
<evidence type="ECO:0000259" key="2">
    <source>
        <dbReference type="Pfam" id="PF13670"/>
    </source>
</evidence>
<accession>B1G434</accession>
<dbReference type="EMBL" id="ABLD01000013">
    <property type="protein sequence ID" value="EDT09107.1"/>
    <property type="molecule type" value="Genomic_DNA"/>
</dbReference>
<keyword evidence="4" id="KW-1185">Reference proteome</keyword>